<evidence type="ECO:0000259" key="2">
    <source>
        <dbReference type="Pfam" id="PF13309"/>
    </source>
</evidence>
<evidence type="ECO:0000313" key="3">
    <source>
        <dbReference type="EMBL" id="RHW42845.1"/>
    </source>
</evidence>
<feature type="domain" description="Transcriptional regulator DauR-like HTH" evidence="2">
    <location>
        <begin position="184"/>
        <end position="244"/>
    </location>
</feature>
<evidence type="ECO:0000259" key="1">
    <source>
        <dbReference type="Pfam" id="PF08348"/>
    </source>
</evidence>
<dbReference type="Pfam" id="PF08348">
    <property type="entry name" value="PAS_6"/>
    <property type="match status" value="1"/>
</dbReference>
<protein>
    <submittedName>
        <fullName evidence="3">YheO-like PAS domain protein</fullName>
    </submittedName>
</protein>
<sequence>MRLHPTEQRKTIIRCKEYILGFMLLLKYLNGVNEGVTVLSDLESFIPLIKFIARFLGSDSEVVLYDAKKEAVVFIENPFNPQVDVGSPIPDMEKRFIKKQLYKEEDSIVNYRAFSSERKKLRSATHFIKNPNGELLGVLTINYKVDELIELRNLLNRLISGSEPIQYREENFYEGFNLSFEDLLTTTIQDALKKFDVPPERLSHDEKMELIRLLDEKGTFLLKGSIAELARILQTSETSVYRYISKL</sequence>
<name>A0A417YYY6_9BACI</name>
<accession>A0A417YYY6</accession>
<dbReference type="InterPro" id="IPR039445">
    <property type="entry name" value="DauR-like_HTH"/>
</dbReference>
<proteinExistence type="predicted"/>
<dbReference type="InterPro" id="IPR039446">
    <property type="entry name" value="DauR-like"/>
</dbReference>
<evidence type="ECO:0000313" key="4">
    <source>
        <dbReference type="Proteomes" id="UP000284416"/>
    </source>
</evidence>
<dbReference type="PANTHER" id="PTHR35568:SF1">
    <property type="entry name" value="TRANSCRIPTIONAL REGULATOR DAUR"/>
    <property type="match status" value="1"/>
</dbReference>
<feature type="domain" description="YheO-like" evidence="1">
    <location>
        <begin position="42"/>
        <end position="153"/>
    </location>
</feature>
<comment type="caution">
    <text evidence="3">The sequence shown here is derived from an EMBL/GenBank/DDBJ whole genome shotgun (WGS) entry which is preliminary data.</text>
</comment>
<gene>
    <name evidence="3" type="ORF">D1B31_04520</name>
</gene>
<dbReference type="InterPro" id="IPR013559">
    <property type="entry name" value="YheO"/>
</dbReference>
<organism evidence="3 4">
    <name type="scientific">Neobacillus notoginsengisoli</name>
    <dbReference type="NCBI Taxonomy" id="1578198"/>
    <lineage>
        <taxon>Bacteria</taxon>
        <taxon>Bacillati</taxon>
        <taxon>Bacillota</taxon>
        <taxon>Bacilli</taxon>
        <taxon>Bacillales</taxon>
        <taxon>Bacillaceae</taxon>
        <taxon>Neobacillus</taxon>
    </lineage>
</organism>
<reference evidence="3 4" key="1">
    <citation type="journal article" date="2017" name="Int. J. Syst. Evol. Microbiol.">
        <title>Bacillus notoginsengisoli sp. nov., a novel bacterium isolated from the rhizosphere of Panax notoginseng.</title>
        <authorList>
            <person name="Zhang M.Y."/>
            <person name="Cheng J."/>
            <person name="Cai Y."/>
            <person name="Zhang T.Y."/>
            <person name="Wu Y.Y."/>
            <person name="Manikprabhu D."/>
            <person name="Li W.J."/>
            <person name="Zhang Y.X."/>
        </authorList>
    </citation>
    <scope>NUCLEOTIDE SEQUENCE [LARGE SCALE GENOMIC DNA]</scope>
    <source>
        <strain evidence="3 4">JCM 30743</strain>
    </source>
</reference>
<dbReference type="Proteomes" id="UP000284416">
    <property type="component" value="Unassembled WGS sequence"/>
</dbReference>
<dbReference type="Pfam" id="PF13309">
    <property type="entry name" value="HTH_22"/>
    <property type="match status" value="1"/>
</dbReference>
<dbReference type="EMBL" id="QWEG01000002">
    <property type="protein sequence ID" value="RHW42845.1"/>
    <property type="molecule type" value="Genomic_DNA"/>
</dbReference>
<keyword evidence="4" id="KW-1185">Reference proteome</keyword>
<dbReference type="AlphaFoldDB" id="A0A417YYY6"/>
<dbReference type="PANTHER" id="PTHR35568">
    <property type="entry name" value="TRANSCRIPTIONAL REGULATOR DAUR"/>
    <property type="match status" value="1"/>
</dbReference>